<gene>
    <name evidence="1" type="ORF">ACFP3T_00770</name>
</gene>
<evidence type="ECO:0008006" key="3">
    <source>
        <dbReference type="Google" id="ProtNLM"/>
    </source>
</evidence>
<reference evidence="2" key="1">
    <citation type="journal article" date="2019" name="Int. J. Syst. Evol. Microbiol.">
        <title>The Global Catalogue of Microorganisms (GCM) 10K type strain sequencing project: providing services to taxonomists for standard genome sequencing and annotation.</title>
        <authorList>
            <consortium name="The Broad Institute Genomics Platform"/>
            <consortium name="The Broad Institute Genome Sequencing Center for Infectious Disease"/>
            <person name="Wu L."/>
            <person name="Ma J."/>
        </authorList>
    </citation>
    <scope>NUCLEOTIDE SEQUENCE [LARGE SCALE GENOMIC DNA]</scope>
    <source>
        <strain evidence="2">CCM 8932</strain>
    </source>
</reference>
<organism evidence="1 2">
    <name type="scientific">Lactiplantibacillus dongliensis</name>
    <dbReference type="NCBI Taxonomy" id="2559919"/>
    <lineage>
        <taxon>Bacteria</taxon>
        <taxon>Bacillati</taxon>
        <taxon>Bacillota</taxon>
        <taxon>Bacilli</taxon>
        <taxon>Lactobacillales</taxon>
        <taxon>Lactobacillaceae</taxon>
        <taxon>Lactiplantibacillus</taxon>
    </lineage>
</organism>
<proteinExistence type="predicted"/>
<evidence type="ECO:0000313" key="1">
    <source>
        <dbReference type="EMBL" id="MFC6163220.1"/>
    </source>
</evidence>
<name>A0ABW1R1H9_9LACO</name>
<protein>
    <recommendedName>
        <fullName evidence="3">CD-NTase associated protein 4-like DNA endonuclease domain-containing protein</fullName>
    </recommendedName>
</protein>
<comment type="caution">
    <text evidence="1">The sequence shown here is derived from an EMBL/GenBank/DDBJ whole genome shotgun (WGS) entry which is preliminary data.</text>
</comment>
<dbReference type="Proteomes" id="UP001596253">
    <property type="component" value="Unassembled WGS sequence"/>
</dbReference>
<dbReference type="EMBL" id="JBHSSD010000004">
    <property type="protein sequence ID" value="MFC6163220.1"/>
    <property type="molecule type" value="Genomic_DNA"/>
</dbReference>
<dbReference type="RefSeq" id="WP_137640802.1">
    <property type="nucleotide sequence ID" value="NZ_BJDK01000029.1"/>
</dbReference>
<sequence>MIDRSAQPSSFGWQFQIVTAISLAINNINEATSINVEGPLQDIEITLSNNHIIFGQAKSYAEIDAEETNNTGWNEKLSSAITGLFEDFLKQQKNSEFKYLVNYPYPLGKNKGGKTNFHTNEYGDILGTELTERQVKILYDILHNSKDKDISELSSNEFNSSFEQFLKQLSIRTCRFTNISGDRRFSKLDLLIKDFLDTNHFNTSVKKLRQYWFNQGFANSSQKFALSRTEFLFAIVLVDNVLSKTDLFGRRYNPQKINQIYDRFVDIIEHTISMEEFNRQLVADILDYFRLEDIVDYYYSDEDAEKFTDTYLDNYLPYFKLNNLSESDQRLLTRFALARCLEEQELMSRLFNKGAIKNAN</sequence>
<evidence type="ECO:0000313" key="2">
    <source>
        <dbReference type="Proteomes" id="UP001596253"/>
    </source>
</evidence>
<accession>A0ABW1R1H9</accession>
<keyword evidence="2" id="KW-1185">Reference proteome</keyword>